<comment type="caution">
    <text evidence="9">The sequence shown here is derived from an EMBL/GenBank/DDBJ whole genome shotgun (WGS) entry which is preliminary data.</text>
</comment>
<dbReference type="AlphaFoldDB" id="A0A7Y5EI06"/>
<evidence type="ECO:0000259" key="8">
    <source>
        <dbReference type="PROSITE" id="PS50111"/>
    </source>
</evidence>
<reference evidence="9 10" key="1">
    <citation type="submission" date="2020-06" db="EMBL/GenBank/DDBJ databases">
        <title>Rheinheimera sp. nov., a marine bacterium isolated from coastal.</title>
        <authorList>
            <person name="Yu Q."/>
            <person name="Qi Y."/>
            <person name="Pu J."/>
        </authorList>
    </citation>
    <scope>NUCLEOTIDE SEQUENCE [LARGE SCALE GENOMIC DNA]</scope>
    <source>
        <strain evidence="9 10">YQF-2</strain>
    </source>
</reference>
<evidence type="ECO:0000256" key="5">
    <source>
        <dbReference type="ARBA" id="ARBA00023224"/>
    </source>
</evidence>
<dbReference type="Pfam" id="PF00015">
    <property type="entry name" value="MCPsignal"/>
    <property type="match status" value="1"/>
</dbReference>
<sequence>MQNIKLKPALLVLAFVLVQTLAFTLSGSAVWPLLGGAVLLLLYLYWPTADAGVSPAADNSKAALADTADKITAATSNMAIGSAEVSFYIDSLIKDIQHSSEDSGKIADVSNMLASTSSQLTQSLQSIGATLQHTASASAKADTLLGSSVQNINNLVQEVRKAAQDLEQLRSSSDNIQHITEVINTVAGQTNLLALNAAIEAARAGEQGRGFAVVADEVRALAAKTAAATQDIATMLADIRQQSQHTAAQMQNLQQSGTAVQQELTGVAAGFTDINRQIAQSSDTFGQIEQAGSELNRTSVSLAQSVDNISRTLQSITDKGQSVAGQAISLSEETESIYRELNSLSEHSFYSDILREAQQAADQIGQLFSKAIADNKLTADAVFAEKYQQISGSNPPKYHTGYDSFTDQQFPTIQEPILTRHTNVLYAGAVDRKGYFPTHNKKFCQPLTGNYDKDLLQNRTKRIFSDRTGSRCGSHTETMLLQTYKRDTGEILHDLSVPVYVNGRHWGGFRIGFKRH</sequence>
<dbReference type="PANTHER" id="PTHR32089:SF119">
    <property type="entry name" value="METHYL-ACCEPTING CHEMOTAXIS PROTEIN CTPL"/>
    <property type="match status" value="1"/>
</dbReference>
<evidence type="ECO:0000256" key="3">
    <source>
        <dbReference type="ARBA" id="ARBA00022989"/>
    </source>
</evidence>
<dbReference type="GO" id="GO:0016020">
    <property type="term" value="C:membrane"/>
    <property type="evidence" value="ECO:0007669"/>
    <property type="project" value="UniProtKB-SubCell"/>
</dbReference>
<comment type="similarity">
    <text evidence="6">Belongs to the methyl-accepting chemotaxis (MCP) protein family.</text>
</comment>
<evidence type="ECO:0000313" key="10">
    <source>
        <dbReference type="Proteomes" id="UP000523161"/>
    </source>
</evidence>
<keyword evidence="10" id="KW-1185">Reference proteome</keyword>
<keyword evidence="2" id="KW-0812">Transmembrane</keyword>
<name>A0A7Y5EI06_9GAMM</name>
<organism evidence="9 10">
    <name type="scientific">Rheinheimera lutimaris</name>
    <dbReference type="NCBI Taxonomy" id="2740584"/>
    <lineage>
        <taxon>Bacteria</taxon>
        <taxon>Pseudomonadati</taxon>
        <taxon>Pseudomonadota</taxon>
        <taxon>Gammaproteobacteria</taxon>
        <taxon>Chromatiales</taxon>
        <taxon>Chromatiaceae</taxon>
        <taxon>Rheinheimera</taxon>
    </lineage>
</organism>
<protein>
    <submittedName>
        <fullName evidence="9">Methyl-accepting chemotaxis protein</fullName>
    </submittedName>
</protein>
<dbReference type="PRINTS" id="PR00260">
    <property type="entry name" value="CHEMTRNSDUCR"/>
</dbReference>
<dbReference type="InterPro" id="IPR004090">
    <property type="entry name" value="Chemotax_Me-accpt_rcpt"/>
</dbReference>
<dbReference type="SUPFAM" id="SSF58104">
    <property type="entry name" value="Methyl-accepting chemotaxis protein (MCP) signaling domain"/>
    <property type="match status" value="1"/>
</dbReference>
<evidence type="ECO:0000256" key="1">
    <source>
        <dbReference type="ARBA" id="ARBA00004141"/>
    </source>
</evidence>
<dbReference type="PANTHER" id="PTHR32089">
    <property type="entry name" value="METHYL-ACCEPTING CHEMOTAXIS PROTEIN MCPB"/>
    <property type="match status" value="1"/>
</dbReference>
<dbReference type="RefSeq" id="WP_173500498.1">
    <property type="nucleotide sequence ID" value="NZ_JABSOD010000005.1"/>
</dbReference>
<evidence type="ECO:0000256" key="6">
    <source>
        <dbReference type="ARBA" id="ARBA00029447"/>
    </source>
</evidence>
<dbReference type="Proteomes" id="UP000523161">
    <property type="component" value="Unassembled WGS sequence"/>
</dbReference>
<gene>
    <name evidence="9" type="ORF">HRH59_06700</name>
</gene>
<keyword evidence="5 7" id="KW-0807">Transducer</keyword>
<dbReference type="Gene3D" id="1.10.287.950">
    <property type="entry name" value="Methyl-accepting chemotaxis protein"/>
    <property type="match status" value="1"/>
</dbReference>
<dbReference type="GO" id="GO:0007165">
    <property type="term" value="P:signal transduction"/>
    <property type="evidence" value="ECO:0007669"/>
    <property type="project" value="UniProtKB-KW"/>
</dbReference>
<dbReference type="GO" id="GO:0006935">
    <property type="term" value="P:chemotaxis"/>
    <property type="evidence" value="ECO:0007669"/>
    <property type="project" value="InterPro"/>
</dbReference>
<evidence type="ECO:0000256" key="2">
    <source>
        <dbReference type="ARBA" id="ARBA00022692"/>
    </source>
</evidence>
<dbReference type="GO" id="GO:0004888">
    <property type="term" value="F:transmembrane signaling receptor activity"/>
    <property type="evidence" value="ECO:0007669"/>
    <property type="project" value="InterPro"/>
</dbReference>
<keyword evidence="4" id="KW-0472">Membrane</keyword>
<dbReference type="PROSITE" id="PS50111">
    <property type="entry name" value="CHEMOTAXIS_TRANSDUC_2"/>
    <property type="match status" value="1"/>
</dbReference>
<proteinExistence type="inferred from homology"/>
<feature type="domain" description="Methyl-accepting transducer" evidence="8">
    <location>
        <begin position="74"/>
        <end position="310"/>
    </location>
</feature>
<evidence type="ECO:0000313" key="9">
    <source>
        <dbReference type="EMBL" id="NRQ42257.1"/>
    </source>
</evidence>
<dbReference type="InterPro" id="IPR004089">
    <property type="entry name" value="MCPsignal_dom"/>
</dbReference>
<keyword evidence="3" id="KW-1133">Transmembrane helix</keyword>
<accession>A0A7Y5EI06</accession>
<evidence type="ECO:0000256" key="4">
    <source>
        <dbReference type="ARBA" id="ARBA00023136"/>
    </source>
</evidence>
<dbReference type="EMBL" id="JABSOD010000005">
    <property type="protein sequence ID" value="NRQ42257.1"/>
    <property type="molecule type" value="Genomic_DNA"/>
</dbReference>
<comment type="subcellular location">
    <subcellularLocation>
        <location evidence="1">Membrane</location>
        <topology evidence="1">Multi-pass membrane protein</topology>
    </subcellularLocation>
</comment>
<evidence type="ECO:0000256" key="7">
    <source>
        <dbReference type="PROSITE-ProRule" id="PRU00284"/>
    </source>
</evidence>
<dbReference type="SMART" id="SM00283">
    <property type="entry name" value="MA"/>
    <property type="match status" value="1"/>
</dbReference>